<accession>A0ABP0GX94</accession>
<dbReference type="Proteomes" id="UP001642483">
    <property type="component" value="Unassembled WGS sequence"/>
</dbReference>
<dbReference type="Pfam" id="PF00378">
    <property type="entry name" value="ECH_1"/>
    <property type="match status" value="1"/>
</dbReference>
<gene>
    <name evidence="4" type="ORF">CVLEPA_LOCUS29370</name>
</gene>
<dbReference type="SUPFAM" id="SSF52096">
    <property type="entry name" value="ClpP/crotonase"/>
    <property type="match status" value="1"/>
</dbReference>
<evidence type="ECO:0000256" key="1">
    <source>
        <dbReference type="ARBA" id="ARBA00004275"/>
    </source>
</evidence>
<evidence type="ECO:0000313" key="5">
    <source>
        <dbReference type="Proteomes" id="UP001642483"/>
    </source>
</evidence>
<organism evidence="4 5">
    <name type="scientific">Clavelina lepadiformis</name>
    <name type="common">Light-bulb sea squirt</name>
    <name type="synonym">Ascidia lepadiformis</name>
    <dbReference type="NCBI Taxonomy" id="159417"/>
    <lineage>
        <taxon>Eukaryota</taxon>
        <taxon>Metazoa</taxon>
        <taxon>Chordata</taxon>
        <taxon>Tunicata</taxon>
        <taxon>Ascidiacea</taxon>
        <taxon>Aplousobranchia</taxon>
        <taxon>Clavelinidae</taxon>
        <taxon>Clavelina</taxon>
    </lineage>
</organism>
<dbReference type="PANTHER" id="PTHR43684:SF1">
    <property type="entry name" value="ENOYL-COA DELTA ISOMERASE 2"/>
    <property type="match status" value="1"/>
</dbReference>
<dbReference type="CDD" id="cd06558">
    <property type="entry name" value="crotonase-like"/>
    <property type="match status" value="1"/>
</dbReference>
<dbReference type="InterPro" id="IPR001753">
    <property type="entry name" value="Enoyl-CoA_hydra/iso"/>
</dbReference>
<reference evidence="4 5" key="1">
    <citation type="submission" date="2024-02" db="EMBL/GenBank/DDBJ databases">
        <authorList>
            <person name="Daric V."/>
            <person name="Darras S."/>
        </authorList>
    </citation>
    <scope>NUCLEOTIDE SEQUENCE [LARGE SCALE GENOMIC DNA]</scope>
</reference>
<dbReference type="Gene3D" id="3.90.226.10">
    <property type="entry name" value="2-enoyl-CoA Hydratase, Chain A, domain 1"/>
    <property type="match status" value="1"/>
</dbReference>
<keyword evidence="2" id="KW-0576">Peroxisome</keyword>
<keyword evidence="3" id="KW-0413">Isomerase</keyword>
<evidence type="ECO:0000313" key="4">
    <source>
        <dbReference type="EMBL" id="CAK8696192.1"/>
    </source>
</evidence>
<evidence type="ECO:0000256" key="2">
    <source>
        <dbReference type="ARBA" id="ARBA00023140"/>
    </source>
</evidence>
<dbReference type="EMBL" id="CAWYQH010000152">
    <property type="protein sequence ID" value="CAK8696192.1"/>
    <property type="molecule type" value="Genomic_DNA"/>
</dbReference>
<dbReference type="Gene3D" id="1.10.12.10">
    <property type="entry name" value="Lyase 2-enoyl-coa Hydratase, Chain A, domain 2"/>
    <property type="match status" value="1"/>
</dbReference>
<name>A0ABP0GX94_CLALP</name>
<comment type="subcellular location">
    <subcellularLocation>
        <location evidence="1">Peroxisome</location>
    </subcellularLocation>
</comment>
<sequence length="278" mass="31887">MSISTKESKFVLLERHKGYAVIRLNRPERKNGIVQEMEIALSYYLDTLANDDTIKLVVITGTGEYYTSGADIIGSFGSDERSSEKNDVEKIRKRLEPFKNLVNSFIRFPKPIIAAVNGPAIGMGVTTLPLCDVVYAAADSTFMTPFSKIAMIPEACSSYTFPIIMGYSMANEMLLFNRKITAEEAYRFGLISRIFPKETFMTEVEKKVEEFLDNPAKCLEFGKKLIRDRDREKLHKINEEEVEQLVERLQSEDTVTQAIKFLEERQRIKRERARKARL</sequence>
<protein>
    <submittedName>
        <fullName evidence="4">Uncharacterized protein</fullName>
    </submittedName>
</protein>
<dbReference type="InterPro" id="IPR051053">
    <property type="entry name" value="ECH/Chromodomain_protein"/>
</dbReference>
<keyword evidence="5" id="KW-1185">Reference proteome</keyword>
<dbReference type="PANTHER" id="PTHR43684">
    <property type="match status" value="1"/>
</dbReference>
<evidence type="ECO:0000256" key="3">
    <source>
        <dbReference type="ARBA" id="ARBA00023235"/>
    </source>
</evidence>
<proteinExistence type="predicted"/>
<dbReference type="InterPro" id="IPR029045">
    <property type="entry name" value="ClpP/crotonase-like_dom_sf"/>
</dbReference>
<dbReference type="InterPro" id="IPR014748">
    <property type="entry name" value="Enoyl-CoA_hydra_C"/>
</dbReference>
<comment type="caution">
    <text evidence="4">The sequence shown here is derived from an EMBL/GenBank/DDBJ whole genome shotgun (WGS) entry which is preliminary data.</text>
</comment>